<accession>A0A844GJM9</accession>
<dbReference type="Proteomes" id="UP000437824">
    <property type="component" value="Unassembled WGS sequence"/>
</dbReference>
<organism evidence="3 4">
    <name type="scientific">Blautia luti DSM 14534 = JCM 17040</name>
    <dbReference type="NCBI Taxonomy" id="649762"/>
    <lineage>
        <taxon>Bacteria</taxon>
        <taxon>Bacillati</taxon>
        <taxon>Bacillota</taxon>
        <taxon>Clostridia</taxon>
        <taxon>Lachnospirales</taxon>
        <taxon>Lachnospiraceae</taxon>
        <taxon>Blautia</taxon>
    </lineage>
</organism>
<evidence type="ECO:0000313" key="4">
    <source>
        <dbReference type="Proteomes" id="UP000437824"/>
    </source>
</evidence>
<reference evidence="3 4" key="1">
    <citation type="submission" date="2019-11" db="EMBL/GenBank/DDBJ databases">
        <title>Draft genome sequence of Blautia luti DSM 14534T, isolated from human stool.</title>
        <authorList>
            <person name="Ortiz R."/>
            <person name="Melis-Arcos F."/>
            <person name="Covarrubias P."/>
            <person name="Cardenas J.P."/>
            <person name="Perez-Donoso J."/>
            <person name="Almonacid D."/>
        </authorList>
    </citation>
    <scope>NUCLEOTIDE SEQUENCE [LARGE SCALE GENOMIC DNA]</scope>
    <source>
        <strain evidence="3 4">DSM 14534</strain>
    </source>
</reference>
<protein>
    <recommendedName>
        <fullName evidence="5">Lipoprotein</fullName>
    </recommendedName>
</protein>
<feature type="compositionally biased region" description="Basic and acidic residues" evidence="1">
    <location>
        <begin position="80"/>
        <end position="91"/>
    </location>
</feature>
<proteinExistence type="predicted"/>
<evidence type="ECO:0000313" key="3">
    <source>
        <dbReference type="EMBL" id="MTD60871.1"/>
    </source>
</evidence>
<feature type="compositionally biased region" description="Low complexity" evidence="1">
    <location>
        <begin position="92"/>
        <end position="110"/>
    </location>
</feature>
<evidence type="ECO:0000256" key="2">
    <source>
        <dbReference type="SAM" id="SignalP"/>
    </source>
</evidence>
<comment type="caution">
    <text evidence="3">The sequence shown here is derived from an EMBL/GenBank/DDBJ whole genome shotgun (WGS) entry which is preliminary data.</text>
</comment>
<feature type="signal peptide" evidence="2">
    <location>
        <begin position="1"/>
        <end position="20"/>
    </location>
</feature>
<name>A0A844GJM9_9FIRM</name>
<feature type="region of interest" description="Disordered" evidence="1">
    <location>
        <begin position="36"/>
        <end position="110"/>
    </location>
</feature>
<feature type="compositionally biased region" description="Acidic residues" evidence="1">
    <location>
        <begin position="37"/>
        <end position="76"/>
    </location>
</feature>
<dbReference type="EMBL" id="WMBC01000003">
    <property type="protein sequence ID" value="MTD60871.1"/>
    <property type="molecule type" value="Genomic_DNA"/>
</dbReference>
<feature type="chain" id="PRO_5039060996" description="Lipoprotein" evidence="2">
    <location>
        <begin position="21"/>
        <end position="110"/>
    </location>
</feature>
<dbReference type="AlphaFoldDB" id="A0A844GJM9"/>
<dbReference type="PROSITE" id="PS51257">
    <property type="entry name" value="PROKAR_LIPOPROTEIN"/>
    <property type="match status" value="1"/>
</dbReference>
<keyword evidence="2" id="KW-0732">Signal</keyword>
<sequence length="110" mass="12099">MKKFRILLLTGMILGATAFAGCGKMAEDDINNKEVFSDDLEPLTEEELDAMDADTSDDDMEAIDEPSEDDAQEDTQDSAQDNKKNTDKNTEGKNTTNKNVNKSTTKNSSK</sequence>
<gene>
    <name evidence="3" type="ORF">GKZ57_06205</name>
</gene>
<evidence type="ECO:0000256" key="1">
    <source>
        <dbReference type="SAM" id="MobiDB-lite"/>
    </source>
</evidence>
<dbReference type="RefSeq" id="WP_118509608.1">
    <property type="nucleotide sequence ID" value="NZ_WMBC01000003.1"/>
</dbReference>
<evidence type="ECO:0008006" key="5">
    <source>
        <dbReference type="Google" id="ProtNLM"/>
    </source>
</evidence>